<evidence type="ECO:0000313" key="1">
    <source>
        <dbReference type="EMBL" id="PWR11229.1"/>
    </source>
</evidence>
<proteinExistence type="predicted"/>
<sequence length="93" mass="10192">MGSYEMREITVRLGGVSDEQYADIVNAIWMQMNAIGCGFTVTPDEQAVPVQLDKRWDGYSQVSWEDGGRRGTPQAIAAGVDPVDILDRVDSGE</sequence>
<evidence type="ECO:0000313" key="2">
    <source>
        <dbReference type="Proteomes" id="UP000246050"/>
    </source>
</evidence>
<gene>
    <name evidence="1" type="ORF">DKT69_27140</name>
</gene>
<protein>
    <submittedName>
        <fullName evidence="1">Uncharacterized protein</fullName>
    </submittedName>
</protein>
<accession>A0A317D903</accession>
<dbReference type="EMBL" id="QGKS01000329">
    <property type="protein sequence ID" value="PWR11229.1"/>
    <property type="molecule type" value="Genomic_DNA"/>
</dbReference>
<reference evidence="1 2" key="1">
    <citation type="submission" date="2018-05" db="EMBL/GenBank/DDBJ databases">
        <title>Micromonosporas from Atacama Desert.</title>
        <authorList>
            <person name="Carro L."/>
            <person name="Golinska P."/>
            <person name="Klenk H.-P."/>
            <person name="Goodfellow M."/>
        </authorList>
    </citation>
    <scope>NUCLEOTIDE SEQUENCE [LARGE SCALE GENOMIC DNA]</scope>
    <source>
        <strain evidence="1 2">4G51</strain>
    </source>
</reference>
<dbReference type="AlphaFoldDB" id="A0A317D903"/>
<name>A0A317D903_9ACTN</name>
<organism evidence="1 2">
    <name type="scientific">Micromonospora sicca</name>
    <dbReference type="NCBI Taxonomy" id="2202420"/>
    <lineage>
        <taxon>Bacteria</taxon>
        <taxon>Bacillati</taxon>
        <taxon>Actinomycetota</taxon>
        <taxon>Actinomycetes</taxon>
        <taxon>Micromonosporales</taxon>
        <taxon>Micromonosporaceae</taxon>
        <taxon>Micromonospora</taxon>
    </lineage>
</organism>
<dbReference type="Proteomes" id="UP000246050">
    <property type="component" value="Unassembled WGS sequence"/>
</dbReference>
<comment type="caution">
    <text evidence="1">The sequence shown here is derived from an EMBL/GenBank/DDBJ whole genome shotgun (WGS) entry which is preliminary data.</text>
</comment>